<proteinExistence type="predicted"/>
<keyword evidence="2" id="KW-1185">Reference proteome</keyword>
<evidence type="ECO:0000313" key="2">
    <source>
        <dbReference type="Proteomes" id="UP000318946"/>
    </source>
</evidence>
<dbReference type="KEGG" id="acou:A5CBH24_19490"/>
<sequence length="70" mass="7677">MCEHSFSPVVFRARYTLQATCTGTGREYLSLAAGYLPPEVRSTECVAERGFAASSESGNTPMVEDPWEDL</sequence>
<gene>
    <name evidence="1" type="ORF">A5CBH24_19490</name>
</gene>
<name>A0A4Y1WWJ0_9BACT</name>
<dbReference type="Proteomes" id="UP000318946">
    <property type="component" value="Chromosome"/>
</dbReference>
<evidence type="ECO:0000313" key="1">
    <source>
        <dbReference type="EMBL" id="BBL04636.1"/>
    </source>
</evidence>
<organism evidence="1 2">
    <name type="scientific">Alistipes communis</name>
    <dbReference type="NCBI Taxonomy" id="2585118"/>
    <lineage>
        <taxon>Bacteria</taxon>
        <taxon>Pseudomonadati</taxon>
        <taxon>Bacteroidota</taxon>
        <taxon>Bacteroidia</taxon>
        <taxon>Bacteroidales</taxon>
        <taxon>Rikenellaceae</taxon>
        <taxon>Alistipes</taxon>
    </lineage>
</organism>
<accession>A0A4Y1WWJ0</accession>
<dbReference type="AlphaFoldDB" id="A0A4Y1WWJ0"/>
<reference evidence="2" key="1">
    <citation type="submission" date="2019-06" db="EMBL/GenBank/DDBJ databases">
        <title>Alistipes onderdonkii subsp. vulgaris subsp. nov., Alistipes dispar sp. nov. and Alistipes communis sp. nov., isolated from human faeces, and creation of Alistipes onderdonkii subsp. onderdonkii subsp. nov.</title>
        <authorList>
            <person name="Sakamoto M."/>
            <person name="Ikeyama N."/>
            <person name="Ogata Y."/>
            <person name="Suda W."/>
            <person name="Iino T."/>
            <person name="Hattori M."/>
            <person name="Ohkuma M."/>
        </authorList>
    </citation>
    <scope>NUCLEOTIDE SEQUENCE [LARGE SCALE GENOMIC DNA]</scope>
    <source>
        <strain evidence="2">5CBH24</strain>
    </source>
</reference>
<dbReference type="EMBL" id="AP019735">
    <property type="protein sequence ID" value="BBL04636.1"/>
    <property type="molecule type" value="Genomic_DNA"/>
</dbReference>
<protein>
    <submittedName>
        <fullName evidence="1">Uncharacterized protein</fullName>
    </submittedName>
</protein>